<proteinExistence type="predicted"/>
<gene>
    <name evidence="3" type="ORF">ACHAXA_002717</name>
</gene>
<protein>
    <recommendedName>
        <fullName evidence="2">EF-hand domain-containing protein</fullName>
    </recommendedName>
</protein>
<organism evidence="3 4">
    <name type="scientific">Cyclostephanos tholiformis</name>
    <dbReference type="NCBI Taxonomy" id="382380"/>
    <lineage>
        <taxon>Eukaryota</taxon>
        <taxon>Sar</taxon>
        <taxon>Stramenopiles</taxon>
        <taxon>Ochrophyta</taxon>
        <taxon>Bacillariophyta</taxon>
        <taxon>Coscinodiscophyceae</taxon>
        <taxon>Thalassiosirophycidae</taxon>
        <taxon>Stephanodiscales</taxon>
        <taxon>Stephanodiscaceae</taxon>
        <taxon>Cyclostephanos</taxon>
    </lineage>
</organism>
<comment type="caution">
    <text evidence="3">The sequence shown here is derived from an EMBL/GenBank/DDBJ whole genome shotgun (WGS) entry which is preliminary data.</text>
</comment>
<dbReference type="Proteomes" id="UP001530377">
    <property type="component" value="Unassembled WGS sequence"/>
</dbReference>
<feature type="compositionally biased region" description="Gly residues" evidence="1">
    <location>
        <begin position="229"/>
        <end position="250"/>
    </location>
</feature>
<feature type="compositionally biased region" description="Gly residues" evidence="1">
    <location>
        <begin position="202"/>
        <end position="220"/>
    </location>
</feature>
<accession>A0ABD3R544</accession>
<feature type="domain" description="EF-hand" evidence="2">
    <location>
        <begin position="678"/>
        <end position="713"/>
    </location>
</feature>
<name>A0ABD3R544_9STRA</name>
<feature type="region of interest" description="Disordered" evidence="1">
    <location>
        <begin position="396"/>
        <end position="420"/>
    </location>
</feature>
<feature type="region of interest" description="Disordered" evidence="1">
    <location>
        <begin position="198"/>
        <end position="266"/>
    </location>
</feature>
<feature type="region of interest" description="Disordered" evidence="1">
    <location>
        <begin position="1"/>
        <end position="40"/>
    </location>
</feature>
<sequence length="864" mass="92501">MTGDRGSEGDGGEQRLAREQRVNCPQGTKKTYHNDGGSGIGSGTAGCLTRTEGSDGVEVVVDDGGWWRGGVAMGPFSSLTLRMATHLPSSPVLVRLSTSSHKTLALTLRMCGRRGQIPMLRVTFMSREEQHTSAVRGDDIVIDQSPTRTSRGFGSVPPPPPPSAFLAMRGGGGNNIGSGYGGGGGGYGGRAVSRGFGSNHHGNGGRGHILGGGGGGGGGTATMAAAVGGRNGGGGIRSSGGGRGNGGGGNQRKSTPPLGPTNEIGFPVVTGAGKRRAVTVEQMSLENADGDESDTLEDINETQYAGKGKGSDGDDYDDLRPLPSTVAISSPACLSRSTVPLSLYSTRANPSLLSTTVHVPRTYTGALPGDCQYLARQFHASPCASSDNLLGYSPMSRPPVPTTSQQASVLPSSKSGPTWGTDANTAGGGVWAQTSAKREKLAELLTELNSTGVDTATRGMETLDVAADPQEKLDLELADGLKMIARFVDDGMTMSESINGQNSVAVLKEESTKAVENLLKLLESFSAAENGIEKAKFEATMHEAIRILSAGLPPEPNLKKPVAGSLDASNPLCYLRQFVELSEENIGNQECDNREVDEQIHQLNAIAFKAFSSSTQIYRTLLLRATAQTLLENWDTLTTVTSGDIDRAAVSKSALSSHRTVVNAKNIQKLFVAYANGSCKDWVQSWWNLIDDDGDGLIDEEEMTNLPAALNSKKSLSWRDRRRELKARKAFTNTLQTTLKRHFRDQVEAPHRLRCIYAWADKSHQNNKLDSIVVDSSDDWGAASSIMGRKRFVELLPKISYPEFRNVQARHFPHLDKIGEEIAMSFKEDLWVLQGKRRQNKELRRDSFLFLFGISLVDFGIGML</sequence>
<feature type="compositionally biased region" description="Basic and acidic residues" evidence="1">
    <location>
        <begin position="1"/>
        <end position="21"/>
    </location>
</feature>
<dbReference type="PROSITE" id="PS00018">
    <property type="entry name" value="EF_HAND_1"/>
    <property type="match status" value="1"/>
</dbReference>
<evidence type="ECO:0000256" key="1">
    <source>
        <dbReference type="SAM" id="MobiDB-lite"/>
    </source>
</evidence>
<dbReference type="InterPro" id="IPR018247">
    <property type="entry name" value="EF_Hand_1_Ca_BS"/>
</dbReference>
<dbReference type="AlphaFoldDB" id="A0ABD3R544"/>
<dbReference type="InterPro" id="IPR002048">
    <property type="entry name" value="EF_hand_dom"/>
</dbReference>
<reference evidence="3 4" key="1">
    <citation type="submission" date="2024-10" db="EMBL/GenBank/DDBJ databases">
        <title>Updated reference genomes for cyclostephanoid diatoms.</title>
        <authorList>
            <person name="Roberts W.R."/>
            <person name="Alverson A.J."/>
        </authorList>
    </citation>
    <scope>NUCLEOTIDE SEQUENCE [LARGE SCALE GENOMIC DNA]</scope>
    <source>
        <strain evidence="3 4">AJA228-03</strain>
    </source>
</reference>
<keyword evidence="4" id="KW-1185">Reference proteome</keyword>
<evidence type="ECO:0000259" key="2">
    <source>
        <dbReference type="PROSITE" id="PS50222"/>
    </source>
</evidence>
<dbReference type="PROSITE" id="PS50222">
    <property type="entry name" value="EF_HAND_2"/>
    <property type="match status" value="1"/>
</dbReference>
<evidence type="ECO:0000313" key="4">
    <source>
        <dbReference type="Proteomes" id="UP001530377"/>
    </source>
</evidence>
<evidence type="ECO:0000313" key="3">
    <source>
        <dbReference type="EMBL" id="KAL3807457.1"/>
    </source>
</evidence>
<feature type="compositionally biased region" description="Polar residues" evidence="1">
    <location>
        <begin position="402"/>
        <end position="420"/>
    </location>
</feature>
<dbReference type="EMBL" id="JALLPB020000627">
    <property type="protein sequence ID" value="KAL3807457.1"/>
    <property type="molecule type" value="Genomic_DNA"/>
</dbReference>